<reference evidence="2" key="1">
    <citation type="journal article" date="2015" name="Genome Announc.">
        <title>High-Quality Draft Genome Sequence of Desulfovibrio carbinoliphilus FW-101-2B, an Organic Acid-Oxidizing Sulfate-Reducing Bacterium Isolated from Uranium(VI)-Contaminated Groundwater.</title>
        <authorList>
            <person name="Ramsay B.D."/>
            <person name="Hwang C."/>
            <person name="Woo H.L."/>
            <person name="Carroll S.L."/>
            <person name="Lucas S."/>
            <person name="Han J."/>
            <person name="Lapidus A.L."/>
            <person name="Cheng J.F."/>
            <person name="Goodwin L.A."/>
            <person name="Pitluck S."/>
            <person name="Peters L."/>
            <person name="Chertkov O."/>
            <person name="Held B."/>
            <person name="Detter J.C."/>
            <person name="Han C.S."/>
            <person name="Tapia R."/>
            <person name="Land M.L."/>
            <person name="Hauser L.J."/>
            <person name="Kyrpides N.C."/>
            <person name="Ivanova N.N."/>
            <person name="Mikhailova N."/>
            <person name="Pagani I."/>
            <person name="Woyke T."/>
            <person name="Arkin A.P."/>
            <person name="Dehal P."/>
            <person name="Chivian D."/>
            <person name="Criddle C.S."/>
            <person name="Wu W."/>
            <person name="Chakraborty R."/>
            <person name="Hazen T.C."/>
            <person name="Fields M.W."/>
        </authorList>
    </citation>
    <scope>NUCLEOTIDE SEQUENCE [LARGE SCALE GENOMIC DNA]</scope>
    <source>
        <strain evidence="2">FW-101-2B</strain>
    </source>
</reference>
<dbReference type="STRING" id="694327.DFW101_1396"/>
<dbReference type="EMBL" id="CM001368">
    <property type="protein sequence ID" value="EHJ47405.1"/>
    <property type="molecule type" value="Genomic_DNA"/>
</dbReference>
<organism evidence="1 2">
    <name type="scientific">Solidesulfovibrio carbinoliphilus subsp. oakridgensis</name>
    <dbReference type="NCBI Taxonomy" id="694327"/>
    <lineage>
        <taxon>Bacteria</taxon>
        <taxon>Pseudomonadati</taxon>
        <taxon>Thermodesulfobacteriota</taxon>
        <taxon>Desulfovibrionia</taxon>
        <taxon>Desulfovibrionales</taxon>
        <taxon>Desulfovibrionaceae</taxon>
        <taxon>Solidesulfovibrio</taxon>
    </lineage>
</organism>
<dbReference type="Proteomes" id="UP000004662">
    <property type="component" value="Chromosome"/>
</dbReference>
<accession>G7Q7U6</accession>
<protein>
    <submittedName>
        <fullName evidence="1">Uncharacterized protein</fullName>
    </submittedName>
</protein>
<evidence type="ECO:0000313" key="1">
    <source>
        <dbReference type="EMBL" id="EHJ47405.1"/>
    </source>
</evidence>
<gene>
    <name evidence="1" type="ORF">DFW101_1396</name>
</gene>
<dbReference type="eggNOG" id="COG4643">
    <property type="taxonomic scope" value="Bacteria"/>
</dbReference>
<name>G7Q7U6_9BACT</name>
<keyword evidence="2" id="KW-1185">Reference proteome</keyword>
<dbReference type="HOGENOM" id="CLU_2286976_0_0_7"/>
<dbReference type="AlphaFoldDB" id="G7Q7U6"/>
<sequence>MSGRPSVSSLPCAHQEVPPDDPIGLNLKEWPQFSFDACPGILGEFVRLATRNSEADPAAVCITALVRFGAEVYGYAPNRGPHTFVDETIHLRLRLLRQRQH</sequence>
<proteinExistence type="predicted"/>
<evidence type="ECO:0000313" key="2">
    <source>
        <dbReference type="Proteomes" id="UP000004662"/>
    </source>
</evidence>